<dbReference type="EMBL" id="PSNW01000001">
    <property type="protein sequence ID" value="PPE75624.1"/>
    <property type="molecule type" value="Genomic_DNA"/>
</dbReference>
<evidence type="ECO:0000256" key="2">
    <source>
        <dbReference type="ARBA" id="ARBA00001911"/>
    </source>
</evidence>
<evidence type="ECO:0000259" key="11">
    <source>
        <dbReference type="Pfam" id="PF01370"/>
    </source>
</evidence>
<evidence type="ECO:0000256" key="10">
    <source>
        <dbReference type="RuleBase" id="RU366046"/>
    </source>
</evidence>
<evidence type="ECO:0000313" key="13">
    <source>
        <dbReference type="Proteomes" id="UP000238220"/>
    </source>
</evidence>
<evidence type="ECO:0000256" key="4">
    <source>
        <dbReference type="ARBA" id="ARBA00007637"/>
    </source>
</evidence>
<dbReference type="GO" id="GO:0033499">
    <property type="term" value="P:galactose catabolic process via UDP-galactose, Leloir pathway"/>
    <property type="evidence" value="ECO:0007669"/>
    <property type="project" value="TreeGrafter"/>
</dbReference>
<comment type="subunit">
    <text evidence="10">Homodimer.</text>
</comment>
<protein>
    <recommendedName>
        <fullName evidence="6 10">UDP-glucose 4-epimerase</fullName>
        <ecNumber evidence="5 10">5.1.3.2</ecNumber>
    </recommendedName>
</protein>
<proteinExistence type="inferred from homology"/>
<evidence type="ECO:0000256" key="5">
    <source>
        <dbReference type="ARBA" id="ARBA00013189"/>
    </source>
</evidence>
<gene>
    <name evidence="12" type="primary">galE</name>
    <name evidence="12" type="ORF">C3942_01650</name>
</gene>
<keyword evidence="9 10" id="KW-0119">Carbohydrate metabolism</keyword>
<comment type="catalytic activity">
    <reaction evidence="1 10">
        <text>UDP-alpha-D-glucose = UDP-alpha-D-galactose</text>
        <dbReference type="Rhea" id="RHEA:22168"/>
        <dbReference type="ChEBI" id="CHEBI:58885"/>
        <dbReference type="ChEBI" id="CHEBI:66914"/>
        <dbReference type="EC" id="5.1.3.2"/>
    </reaction>
</comment>
<organism evidence="12 13">
    <name type="scientific">Solimonas fluminis</name>
    <dbReference type="NCBI Taxonomy" id="2086571"/>
    <lineage>
        <taxon>Bacteria</taxon>
        <taxon>Pseudomonadati</taxon>
        <taxon>Pseudomonadota</taxon>
        <taxon>Gammaproteobacteria</taxon>
        <taxon>Nevskiales</taxon>
        <taxon>Nevskiaceae</taxon>
        <taxon>Solimonas</taxon>
    </lineage>
</organism>
<evidence type="ECO:0000256" key="3">
    <source>
        <dbReference type="ARBA" id="ARBA00004947"/>
    </source>
</evidence>
<evidence type="ECO:0000256" key="7">
    <source>
        <dbReference type="ARBA" id="ARBA00023027"/>
    </source>
</evidence>
<dbReference type="SUPFAM" id="SSF51735">
    <property type="entry name" value="NAD(P)-binding Rossmann-fold domains"/>
    <property type="match status" value="1"/>
</dbReference>
<dbReference type="EC" id="5.1.3.2" evidence="5 10"/>
<dbReference type="OrthoDB" id="9803010at2"/>
<comment type="pathway">
    <text evidence="3 10">Carbohydrate metabolism; galactose metabolism.</text>
</comment>
<reference evidence="12 13" key="1">
    <citation type="submission" date="2018-02" db="EMBL/GenBank/DDBJ databases">
        <title>Genome sequencing of Solimonas sp. HR-BB.</title>
        <authorList>
            <person name="Lee Y."/>
            <person name="Jeon C.O."/>
        </authorList>
    </citation>
    <scope>NUCLEOTIDE SEQUENCE [LARGE SCALE GENOMIC DNA]</scope>
    <source>
        <strain evidence="12 13">HR-BB</strain>
    </source>
</reference>
<name>A0A2S5TKW2_9GAMM</name>
<keyword evidence="7 10" id="KW-0520">NAD</keyword>
<keyword evidence="13" id="KW-1185">Reference proteome</keyword>
<dbReference type="InterPro" id="IPR036291">
    <property type="entry name" value="NAD(P)-bd_dom_sf"/>
</dbReference>
<evidence type="ECO:0000256" key="6">
    <source>
        <dbReference type="ARBA" id="ARBA00018569"/>
    </source>
</evidence>
<dbReference type="Gene3D" id="3.40.50.720">
    <property type="entry name" value="NAD(P)-binding Rossmann-like Domain"/>
    <property type="match status" value="1"/>
</dbReference>
<comment type="caution">
    <text evidence="12">The sequence shown here is derived from an EMBL/GenBank/DDBJ whole genome shotgun (WGS) entry which is preliminary data.</text>
</comment>
<evidence type="ECO:0000256" key="9">
    <source>
        <dbReference type="ARBA" id="ARBA00023277"/>
    </source>
</evidence>
<dbReference type="NCBIfam" id="TIGR01179">
    <property type="entry name" value="galE"/>
    <property type="match status" value="1"/>
</dbReference>
<accession>A0A2S5TKW2</accession>
<dbReference type="Proteomes" id="UP000238220">
    <property type="component" value="Unassembled WGS sequence"/>
</dbReference>
<comment type="similarity">
    <text evidence="4 10">Belongs to the NAD(P)-dependent epimerase/dehydratase family.</text>
</comment>
<evidence type="ECO:0000256" key="1">
    <source>
        <dbReference type="ARBA" id="ARBA00000083"/>
    </source>
</evidence>
<dbReference type="PANTHER" id="PTHR43725:SF53">
    <property type="entry name" value="UDP-ARABINOSE 4-EPIMERASE 1"/>
    <property type="match status" value="1"/>
</dbReference>
<dbReference type="InterPro" id="IPR005886">
    <property type="entry name" value="UDP_G4E"/>
</dbReference>
<dbReference type="UniPathway" id="UPA00214"/>
<dbReference type="AlphaFoldDB" id="A0A2S5TKW2"/>
<dbReference type="CDD" id="cd05247">
    <property type="entry name" value="UDP_G4E_1_SDR_e"/>
    <property type="match status" value="1"/>
</dbReference>
<dbReference type="GO" id="GO:0003978">
    <property type="term" value="F:UDP-glucose 4-epimerase activity"/>
    <property type="evidence" value="ECO:0007669"/>
    <property type="project" value="UniProtKB-UniRule"/>
</dbReference>
<evidence type="ECO:0000313" key="12">
    <source>
        <dbReference type="EMBL" id="PPE75624.1"/>
    </source>
</evidence>
<dbReference type="Gene3D" id="3.90.25.10">
    <property type="entry name" value="UDP-galactose 4-epimerase, domain 1"/>
    <property type="match status" value="1"/>
</dbReference>
<dbReference type="RefSeq" id="WP_104228590.1">
    <property type="nucleotide sequence ID" value="NZ_PSNW01000001.1"/>
</dbReference>
<comment type="cofactor">
    <cofactor evidence="2 10">
        <name>NAD(+)</name>
        <dbReference type="ChEBI" id="CHEBI:57540"/>
    </cofactor>
</comment>
<feature type="domain" description="NAD-dependent epimerase/dehydratase" evidence="11">
    <location>
        <begin position="4"/>
        <end position="252"/>
    </location>
</feature>
<dbReference type="InterPro" id="IPR001509">
    <property type="entry name" value="Epimerase_deHydtase"/>
</dbReference>
<dbReference type="Pfam" id="PF01370">
    <property type="entry name" value="Epimerase"/>
    <property type="match status" value="1"/>
</dbReference>
<keyword evidence="8 10" id="KW-0413">Isomerase</keyword>
<dbReference type="PANTHER" id="PTHR43725">
    <property type="entry name" value="UDP-GLUCOSE 4-EPIMERASE"/>
    <property type="match status" value="1"/>
</dbReference>
<evidence type="ECO:0000256" key="8">
    <source>
        <dbReference type="ARBA" id="ARBA00023235"/>
    </source>
</evidence>
<sequence>MTNVLVVGGAGYIGSHMCMRLQEAGHAVTVLDNLVTGHRAAAQWGEFVQGAMDDAPLVAELLRRRRIEVVMHFAASSLVGQSVAQPYDYYRNNVVATLGLLESMRAAGVDRFIFSSTAAIFGEPKSELIDEGHPCRPINPYGKTKLAVEYMLQDAAAAYGLRAVALRYFNAAGADPGGRIGESHEPETHLIPRLLRKAAGEALDVQIFGADYPTRDGSCVRDYVHVCDLADAHLHALEFTGQHTGFHSFNLGNGSGYTVFEVIRAAEQVIGRSLDIPVGPRRAGDPAVLVASSRKAHDVLGWRPRHTGIHEIVADAWRWHQQPGF</sequence>